<organism evidence="2">
    <name type="scientific">Anguilla anguilla</name>
    <name type="common">European freshwater eel</name>
    <name type="synonym">Muraena anguilla</name>
    <dbReference type="NCBI Taxonomy" id="7936"/>
    <lineage>
        <taxon>Eukaryota</taxon>
        <taxon>Metazoa</taxon>
        <taxon>Chordata</taxon>
        <taxon>Craniata</taxon>
        <taxon>Vertebrata</taxon>
        <taxon>Euteleostomi</taxon>
        <taxon>Actinopterygii</taxon>
        <taxon>Neopterygii</taxon>
        <taxon>Teleostei</taxon>
        <taxon>Anguilliformes</taxon>
        <taxon>Anguillidae</taxon>
        <taxon>Anguilla</taxon>
    </lineage>
</organism>
<accession>A0A0E9T426</accession>
<name>A0A0E9T426_ANGAN</name>
<evidence type="ECO:0000313" key="2">
    <source>
        <dbReference type="EMBL" id="JAH47413.1"/>
    </source>
</evidence>
<feature type="region of interest" description="Disordered" evidence="1">
    <location>
        <begin position="12"/>
        <end position="31"/>
    </location>
</feature>
<dbReference type="EMBL" id="GBXM01061164">
    <property type="protein sequence ID" value="JAH47413.1"/>
    <property type="molecule type" value="Transcribed_RNA"/>
</dbReference>
<reference evidence="2" key="1">
    <citation type="submission" date="2014-11" db="EMBL/GenBank/DDBJ databases">
        <authorList>
            <person name="Amaro Gonzalez C."/>
        </authorList>
    </citation>
    <scope>NUCLEOTIDE SEQUENCE</scope>
</reference>
<feature type="compositionally biased region" description="Low complexity" evidence="1">
    <location>
        <begin position="12"/>
        <end position="22"/>
    </location>
</feature>
<reference evidence="2" key="2">
    <citation type="journal article" date="2015" name="Fish Shellfish Immunol.">
        <title>Early steps in the European eel (Anguilla anguilla)-Vibrio vulnificus interaction in the gills: Role of the RtxA13 toxin.</title>
        <authorList>
            <person name="Callol A."/>
            <person name="Pajuelo D."/>
            <person name="Ebbesson L."/>
            <person name="Teles M."/>
            <person name="MacKenzie S."/>
            <person name="Amaro C."/>
        </authorList>
    </citation>
    <scope>NUCLEOTIDE SEQUENCE</scope>
</reference>
<proteinExistence type="predicted"/>
<protein>
    <submittedName>
        <fullName evidence="2">Uncharacterized protein</fullName>
    </submittedName>
</protein>
<sequence>MLSLITAAKLTSNENESLSNLSPGPDDGCFH</sequence>
<evidence type="ECO:0000256" key="1">
    <source>
        <dbReference type="SAM" id="MobiDB-lite"/>
    </source>
</evidence>
<dbReference type="AlphaFoldDB" id="A0A0E9T426"/>